<sequence>MVAVNEAIELAKNFSDQKSARFINGLLSQFVTEENE</sequence>
<evidence type="ECO:0000313" key="4">
    <source>
        <dbReference type="Proteomes" id="UP000075442"/>
    </source>
</evidence>
<dbReference type="SUPFAM" id="SSF48013">
    <property type="entry name" value="NusB-like"/>
    <property type="match status" value="1"/>
</dbReference>
<dbReference type="Gene3D" id="1.10.940.10">
    <property type="entry name" value="NusB-like"/>
    <property type="match status" value="1"/>
</dbReference>
<feature type="domain" description="NusB/RsmB/TIM44" evidence="2">
    <location>
        <begin position="2"/>
        <end position="30"/>
    </location>
</feature>
<accession>A0A150NKL3</accession>
<keyword evidence="1" id="KW-0694">RNA-binding</keyword>
<name>A0A150NKL3_STRMT</name>
<evidence type="ECO:0000256" key="1">
    <source>
        <dbReference type="ARBA" id="ARBA00022884"/>
    </source>
</evidence>
<dbReference type="Proteomes" id="UP000075442">
    <property type="component" value="Unassembled WGS sequence"/>
</dbReference>
<organism evidence="3 4">
    <name type="scientific">Streptococcus mitis</name>
    <dbReference type="NCBI Taxonomy" id="28037"/>
    <lineage>
        <taxon>Bacteria</taxon>
        <taxon>Bacillati</taxon>
        <taxon>Bacillota</taxon>
        <taxon>Bacilli</taxon>
        <taxon>Lactobacillales</taxon>
        <taxon>Streptococcaceae</taxon>
        <taxon>Streptococcus</taxon>
        <taxon>Streptococcus mitis group</taxon>
    </lineage>
</organism>
<dbReference type="PATRIC" id="fig|28037.235.peg.1765"/>
<comment type="caution">
    <text evidence="3">The sequence shown here is derived from an EMBL/GenBank/DDBJ whole genome shotgun (WGS) entry which is preliminary data.</text>
</comment>
<dbReference type="InterPro" id="IPR035926">
    <property type="entry name" value="NusB-like_sf"/>
</dbReference>
<dbReference type="GO" id="GO:0006355">
    <property type="term" value="P:regulation of DNA-templated transcription"/>
    <property type="evidence" value="ECO:0007669"/>
    <property type="project" value="InterPro"/>
</dbReference>
<dbReference type="InterPro" id="IPR006027">
    <property type="entry name" value="NusB_RsmB_TIM44"/>
</dbReference>
<dbReference type="AlphaFoldDB" id="A0A150NKL3"/>
<evidence type="ECO:0000313" key="3">
    <source>
        <dbReference type="EMBL" id="KYF33948.1"/>
    </source>
</evidence>
<reference evidence="3 4" key="1">
    <citation type="submission" date="2016-01" db="EMBL/GenBank/DDBJ databases">
        <title>Highly variable Streptococcus oralis 1 are common among viridans streptococci isolated from primates.</title>
        <authorList>
            <person name="Denapaite D."/>
            <person name="Rieger M."/>
            <person name="Koendgen S."/>
            <person name="Brueckner R."/>
            <person name="Ochigava I."/>
            <person name="Kappeler P."/>
            <person name="Maetz-Rensing K."/>
            <person name="Leendertz F."/>
        </authorList>
    </citation>
    <scope>NUCLEOTIDE SEQUENCE [LARGE SCALE GENOMIC DNA]</scope>
    <source>
        <strain evidence="3 4">M3-1</strain>
    </source>
</reference>
<evidence type="ECO:0000259" key="2">
    <source>
        <dbReference type="Pfam" id="PF01029"/>
    </source>
</evidence>
<protein>
    <submittedName>
        <fullName evidence="3">Transcription termination protein NusB</fullName>
    </submittedName>
</protein>
<proteinExistence type="predicted"/>
<gene>
    <name evidence="3" type="ORF">SMIM3I_01786</name>
</gene>
<dbReference type="GO" id="GO:0003723">
    <property type="term" value="F:RNA binding"/>
    <property type="evidence" value="ECO:0007669"/>
    <property type="project" value="UniProtKB-KW"/>
</dbReference>
<dbReference type="Pfam" id="PF01029">
    <property type="entry name" value="NusB"/>
    <property type="match status" value="1"/>
</dbReference>
<dbReference type="EMBL" id="LROU01000123">
    <property type="protein sequence ID" value="KYF33948.1"/>
    <property type="molecule type" value="Genomic_DNA"/>
</dbReference>